<keyword evidence="3 6" id="KW-0808">Transferase</keyword>
<dbReference type="EC" id="2.1.1.-" evidence="6"/>
<evidence type="ECO:0000256" key="5">
    <source>
        <dbReference type="PROSITE-ProRule" id="PRU00848"/>
    </source>
</evidence>
<evidence type="ECO:0000259" key="7">
    <source>
        <dbReference type="PROSITE" id="PS51515"/>
    </source>
</evidence>
<dbReference type="GO" id="GO:0008173">
    <property type="term" value="F:RNA methyltransferase activity"/>
    <property type="evidence" value="ECO:0007669"/>
    <property type="project" value="UniProtKB-UniRule"/>
</dbReference>
<dbReference type="GO" id="GO:0032259">
    <property type="term" value="P:methylation"/>
    <property type="evidence" value="ECO:0007669"/>
    <property type="project" value="UniProtKB-KW"/>
</dbReference>
<dbReference type="Gene3D" id="3.40.50.150">
    <property type="entry name" value="Vaccinia Virus protein VP39"/>
    <property type="match status" value="1"/>
</dbReference>
<reference evidence="8 9" key="1">
    <citation type="submission" date="2018-11" db="EMBL/GenBank/DDBJ databases">
        <authorList>
            <consortium name="Pathogen Informatics"/>
        </authorList>
    </citation>
    <scope>NUCLEOTIDE SEQUENCE [LARGE SCALE GENOMIC DNA]</scope>
</reference>
<keyword evidence="2 6" id="KW-0489">Methyltransferase</keyword>
<dbReference type="InterPro" id="IPR041698">
    <property type="entry name" value="Methyltransf_25"/>
</dbReference>
<evidence type="ECO:0000256" key="3">
    <source>
        <dbReference type="ARBA" id="ARBA00022679"/>
    </source>
</evidence>
<accession>A0A3P8DWI7</accession>
<dbReference type="CDD" id="cd02440">
    <property type="entry name" value="AdoMet_MTases"/>
    <property type="match status" value="1"/>
</dbReference>
<organism evidence="8">
    <name type="scientific">Heligmosomoides polygyrus</name>
    <name type="common">Parasitic roundworm</name>
    <dbReference type="NCBI Taxonomy" id="6339"/>
    <lineage>
        <taxon>Eukaryota</taxon>
        <taxon>Metazoa</taxon>
        <taxon>Ecdysozoa</taxon>
        <taxon>Nematoda</taxon>
        <taxon>Chromadorea</taxon>
        <taxon>Rhabditida</taxon>
        <taxon>Rhabditina</taxon>
        <taxon>Rhabditomorpha</taxon>
        <taxon>Strongyloidea</taxon>
        <taxon>Heligmosomidae</taxon>
        <taxon>Heligmosomoides</taxon>
    </lineage>
</organism>
<evidence type="ECO:0000313" key="10">
    <source>
        <dbReference type="WBParaSite" id="HPBE_0001471301-mRNA-1"/>
    </source>
</evidence>
<keyword evidence="9" id="KW-1185">Reference proteome</keyword>
<dbReference type="PANTHER" id="PTHR12315">
    <property type="entry name" value="BICOID-INTERACTING PROTEIN RELATED"/>
    <property type="match status" value="1"/>
</dbReference>
<dbReference type="PROSITE" id="PS51515">
    <property type="entry name" value="BIN3_SAM"/>
    <property type="match status" value="1"/>
</dbReference>
<evidence type="ECO:0000313" key="9">
    <source>
        <dbReference type="Proteomes" id="UP000050761"/>
    </source>
</evidence>
<dbReference type="InterPro" id="IPR039772">
    <property type="entry name" value="Bin3-like"/>
</dbReference>
<name>A0A3P8DWI7_HELPZ</name>
<proteinExistence type="inferred from homology"/>
<dbReference type="PANTHER" id="PTHR12315:SF0">
    <property type="entry name" value="7SK SNRNA METHYLPHOSPHATE CAPPING ENZYME"/>
    <property type="match status" value="1"/>
</dbReference>
<dbReference type="Pfam" id="PF13649">
    <property type="entry name" value="Methyltransf_25"/>
    <property type="match status" value="1"/>
</dbReference>
<dbReference type="AlphaFoldDB" id="A0A3P8DWI7"/>
<dbReference type="Proteomes" id="UP000050761">
    <property type="component" value="Unassembled WGS sequence"/>
</dbReference>
<dbReference type="InterPro" id="IPR029063">
    <property type="entry name" value="SAM-dependent_MTases_sf"/>
</dbReference>
<comment type="similarity">
    <text evidence="1 6">Belongs to the methyltransferase superfamily.</text>
</comment>
<protein>
    <recommendedName>
        <fullName evidence="6">RNA methyltransferase</fullName>
        <ecNumber evidence="6">2.1.1.-</ecNumber>
    </recommendedName>
</protein>
<sequence>MDSILLRPKKCVLAAVFLERVNMVILLRPKKCVLAAVFLKRVNVVNTCVLRKVDQRSYLAFKKKKFIHLIVHFPITALMFRYCYGNFDRYYGARLEPGQKDSRLSILQKEWFEKKSVLDIGCNVGFLTLSIARDFGPRRILGIDIDDHLIGVARKNIRHYCDQNIEFVGKFPASFCTNFGPISNHTLSFSTKFPDNVWFRRENYVLESDELLETVEEEFDVILALSITKWIHLNFGDDGLRRFFRRAFNQLLPGGRFILEPQPFASYRKRAKMTDTLKANYTAIEFKPEDFEMYLIEEVGFDSVEHLGCPCAKTKGFERPIDVYLKKPPRFLEKGDGLEHESKSNK</sequence>
<dbReference type="EMBL" id="UZAH01028494">
    <property type="protein sequence ID" value="VDP00543.1"/>
    <property type="molecule type" value="Genomic_DNA"/>
</dbReference>
<evidence type="ECO:0000256" key="1">
    <source>
        <dbReference type="ARBA" id="ARBA00008361"/>
    </source>
</evidence>
<evidence type="ECO:0000256" key="4">
    <source>
        <dbReference type="ARBA" id="ARBA00022691"/>
    </source>
</evidence>
<dbReference type="FunFam" id="3.40.50.150:FF:000083">
    <property type="entry name" value="7SK snRNA methylphosphate capping enzyme"/>
    <property type="match status" value="1"/>
</dbReference>
<reference evidence="10" key="2">
    <citation type="submission" date="2019-09" db="UniProtKB">
        <authorList>
            <consortium name="WormBaseParasite"/>
        </authorList>
    </citation>
    <scope>IDENTIFICATION</scope>
</reference>
<dbReference type="InterPro" id="IPR010675">
    <property type="entry name" value="Bin3_C"/>
</dbReference>
<dbReference type="GO" id="GO:0008171">
    <property type="term" value="F:O-methyltransferase activity"/>
    <property type="evidence" value="ECO:0007669"/>
    <property type="project" value="UniProtKB-UniRule"/>
</dbReference>
<gene>
    <name evidence="8" type="ORF">HPBE_LOCUS14714</name>
</gene>
<dbReference type="OrthoDB" id="10017101at2759"/>
<evidence type="ECO:0000256" key="2">
    <source>
        <dbReference type="ARBA" id="ARBA00022603"/>
    </source>
</evidence>
<dbReference type="GO" id="GO:0017069">
    <property type="term" value="F:snRNA binding"/>
    <property type="evidence" value="ECO:0007669"/>
    <property type="project" value="TreeGrafter"/>
</dbReference>
<dbReference type="SUPFAM" id="SSF53335">
    <property type="entry name" value="S-adenosyl-L-methionine-dependent methyltransferases"/>
    <property type="match status" value="1"/>
</dbReference>
<dbReference type="GO" id="GO:0040031">
    <property type="term" value="P:snRNA modification"/>
    <property type="evidence" value="ECO:0007669"/>
    <property type="project" value="TreeGrafter"/>
</dbReference>
<dbReference type="Pfam" id="PF06859">
    <property type="entry name" value="Bin3"/>
    <property type="match status" value="1"/>
</dbReference>
<evidence type="ECO:0000313" key="8">
    <source>
        <dbReference type="EMBL" id="VDP00543.1"/>
    </source>
</evidence>
<feature type="domain" description="Bin3-type SAM" evidence="7">
    <location>
        <begin position="101"/>
        <end position="329"/>
    </location>
</feature>
<dbReference type="WBParaSite" id="HPBE_0001471301-mRNA-1">
    <property type="protein sequence ID" value="HPBE_0001471301-mRNA-1"/>
    <property type="gene ID" value="HPBE_0001471301"/>
</dbReference>
<dbReference type="InterPro" id="IPR024160">
    <property type="entry name" value="BIN3_SAM-bd_dom"/>
</dbReference>
<evidence type="ECO:0000256" key="6">
    <source>
        <dbReference type="RuleBase" id="RU367087"/>
    </source>
</evidence>
<keyword evidence="4 5" id="KW-0949">S-adenosyl-L-methionine</keyword>